<proteinExistence type="predicted"/>
<accession>X1BCP8</accession>
<evidence type="ECO:0000259" key="2">
    <source>
        <dbReference type="Pfam" id="PF13458"/>
    </source>
</evidence>
<organism evidence="3">
    <name type="scientific">marine sediment metagenome</name>
    <dbReference type="NCBI Taxonomy" id="412755"/>
    <lineage>
        <taxon>unclassified sequences</taxon>
        <taxon>metagenomes</taxon>
        <taxon>ecological metagenomes</taxon>
    </lineage>
</organism>
<dbReference type="InterPro" id="IPR051010">
    <property type="entry name" value="BCAA_transport"/>
</dbReference>
<gene>
    <name evidence="3" type="ORF">S01H4_23955</name>
</gene>
<name>X1BCP8_9ZZZZ</name>
<reference evidence="3" key="1">
    <citation type="journal article" date="2014" name="Front. Microbiol.">
        <title>High frequency of phylogenetically diverse reductive dehalogenase-homologous genes in deep subseafloor sedimentary metagenomes.</title>
        <authorList>
            <person name="Kawai M."/>
            <person name="Futagami T."/>
            <person name="Toyoda A."/>
            <person name="Takaki Y."/>
            <person name="Nishi S."/>
            <person name="Hori S."/>
            <person name="Arai W."/>
            <person name="Tsubouchi T."/>
            <person name="Morono Y."/>
            <person name="Uchiyama I."/>
            <person name="Ito T."/>
            <person name="Fujiyama A."/>
            <person name="Inagaki F."/>
            <person name="Takami H."/>
        </authorList>
    </citation>
    <scope>NUCLEOTIDE SEQUENCE</scope>
    <source>
        <strain evidence="3">Expedition CK06-06</strain>
    </source>
</reference>
<keyword evidence="1" id="KW-0732">Signal</keyword>
<feature type="domain" description="Leucine-binding protein" evidence="2">
    <location>
        <begin position="1"/>
        <end position="172"/>
    </location>
</feature>
<dbReference type="PANTHER" id="PTHR30483:SF37">
    <property type="entry name" value="ABC TRANSPORTER SUBSTRATE-BINDING PROTEIN"/>
    <property type="match status" value="1"/>
</dbReference>
<dbReference type="Gene3D" id="3.40.50.2300">
    <property type="match status" value="2"/>
</dbReference>
<dbReference type="Pfam" id="PF13458">
    <property type="entry name" value="Peripla_BP_6"/>
    <property type="match status" value="1"/>
</dbReference>
<dbReference type="InterPro" id="IPR028081">
    <property type="entry name" value="Leu-bd"/>
</dbReference>
<dbReference type="AlphaFoldDB" id="X1BCP8"/>
<dbReference type="SUPFAM" id="SSF53822">
    <property type="entry name" value="Periplasmic binding protein-like I"/>
    <property type="match status" value="1"/>
</dbReference>
<comment type="caution">
    <text evidence="3">The sequence shown here is derived from an EMBL/GenBank/DDBJ whole genome shotgun (WGS) entry which is preliminary data.</text>
</comment>
<dbReference type="InterPro" id="IPR028082">
    <property type="entry name" value="Peripla_BP_I"/>
</dbReference>
<evidence type="ECO:0000313" key="3">
    <source>
        <dbReference type="EMBL" id="GAG81903.1"/>
    </source>
</evidence>
<dbReference type="PANTHER" id="PTHR30483">
    <property type="entry name" value="LEUCINE-SPECIFIC-BINDING PROTEIN"/>
    <property type="match status" value="1"/>
</dbReference>
<protein>
    <recommendedName>
        <fullName evidence="2">Leucine-binding protein domain-containing protein</fullName>
    </recommendedName>
</protein>
<dbReference type="EMBL" id="BART01011193">
    <property type="protein sequence ID" value="GAG81903.1"/>
    <property type="molecule type" value="Genomic_DNA"/>
</dbReference>
<feature type="non-terminal residue" evidence="3">
    <location>
        <position position="1"/>
    </location>
</feature>
<sequence>GLNVVMKEVIPGGTKDFTAIIIKIKGLNPDVVFVEAFPGFEIPFMKQAIEMGLRPKQFFNGHIVAPLVKVLGKYADNLAGSVYWAPGFKFTGQEDYQSILKKTGITWEAYMESSIRMQAYQTIKEMIEVAGSLDRAKLNKAMHEMRYMTVSGPVEHKKGGMGSTLTYSIQIQNGRFVPVWPKDVATGKWIYPTKW</sequence>
<evidence type="ECO:0000256" key="1">
    <source>
        <dbReference type="ARBA" id="ARBA00022729"/>
    </source>
</evidence>